<proteinExistence type="inferred from homology"/>
<evidence type="ECO:0000313" key="14">
    <source>
        <dbReference type="Proteomes" id="UP000256650"/>
    </source>
</evidence>
<comment type="similarity">
    <text evidence="3 11">Belongs to the NadD family.</text>
</comment>
<dbReference type="GeneID" id="82535644"/>
<dbReference type="GO" id="GO:0004515">
    <property type="term" value="F:nicotinate-nucleotide adenylyltransferase activity"/>
    <property type="evidence" value="ECO:0007669"/>
    <property type="project" value="UniProtKB-UniRule"/>
</dbReference>
<evidence type="ECO:0000259" key="12">
    <source>
        <dbReference type="Pfam" id="PF01467"/>
    </source>
</evidence>
<keyword evidence="8 11" id="KW-0067">ATP-binding</keyword>
<dbReference type="UniPathway" id="UPA00253">
    <property type="reaction ID" value="UER00332"/>
</dbReference>
<keyword evidence="7 11" id="KW-0547">Nucleotide-binding</keyword>
<dbReference type="PANTHER" id="PTHR39321:SF3">
    <property type="entry name" value="PHOSPHOPANTETHEINE ADENYLYLTRANSFERASE"/>
    <property type="match status" value="1"/>
</dbReference>
<dbReference type="InterPro" id="IPR005248">
    <property type="entry name" value="NadD/NMNAT"/>
</dbReference>
<comment type="function">
    <text evidence="1 11">Catalyzes the reversible adenylation of nicotinate mononucleotide (NaMN) to nicotinic acid adenine dinucleotide (NaAD).</text>
</comment>
<dbReference type="PANTHER" id="PTHR39321">
    <property type="entry name" value="NICOTINATE-NUCLEOTIDE ADENYLYLTRANSFERASE-RELATED"/>
    <property type="match status" value="1"/>
</dbReference>
<dbReference type="GO" id="GO:0005524">
    <property type="term" value="F:ATP binding"/>
    <property type="evidence" value="ECO:0007669"/>
    <property type="project" value="UniProtKB-KW"/>
</dbReference>
<evidence type="ECO:0000256" key="10">
    <source>
        <dbReference type="ARBA" id="ARBA00048721"/>
    </source>
</evidence>
<dbReference type="InterPro" id="IPR014729">
    <property type="entry name" value="Rossmann-like_a/b/a_fold"/>
</dbReference>
<evidence type="ECO:0000256" key="5">
    <source>
        <dbReference type="ARBA" id="ARBA00022679"/>
    </source>
</evidence>
<comment type="catalytic activity">
    <reaction evidence="10 11">
        <text>nicotinate beta-D-ribonucleotide + ATP + H(+) = deamido-NAD(+) + diphosphate</text>
        <dbReference type="Rhea" id="RHEA:22860"/>
        <dbReference type="ChEBI" id="CHEBI:15378"/>
        <dbReference type="ChEBI" id="CHEBI:30616"/>
        <dbReference type="ChEBI" id="CHEBI:33019"/>
        <dbReference type="ChEBI" id="CHEBI:57502"/>
        <dbReference type="ChEBI" id="CHEBI:58437"/>
        <dbReference type="EC" id="2.7.7.18"/>
    </reaction>
</comment>
<dbReference type="RefSeq" id="WP_115551521.1">
    <property type="nucleotide sequence ID" value="NZ_CAONBV010000231.1"/>
</dbReference>
<evidence type="ECO:0000256" key="4">
    <source>
        <dbReference type="ARBA" id="ARBA00022642"/>
    </source>
</evidence>
<evidence type="ECO:0000256" key="7">
    <source>
        <dbReference type="ARBA" id="ARBA00022741"/>
    </source>
</evidence>
<feature type="domain" description="Cytidyltransferase-like" evidence="12">
    <location>
        <begin position="8"/>
        <end position="167"/>
    </location>
</feature>
<dbReference type="HAMAP" id="MF_00244">
    <property type="entry name" value="NaMN_adenylyltr"/>
    <property type="match status" value="1"/>
</dbReference>
<dbReference type="NCBIfam" id="TIGR00125">
    <property type="entry name" value="cyt_tran_rel"/>
    <property type="match status" value="1"/>
</dbReference>
<keyword evidence="14" id="KW-1185">Reference proteome</keyword>
<evidence type="ECO:0000256" key="2">
    <source>
        <dbReference type="ARBA" id="ARBA00005019"/>
    </source>
</evidence>
<protein>
    <recommendedName>
        <fullName evidence="11">Probable nicotinate-nucleotide adenylyltransferase</fullName>
        <ecNumber evidence="11">2.7.7.18</ecNumber>
    </recommendedName>
    <alternativeName>
        <fullName evidence="11">Deamido-NAD(+) diphosphorylase</fullName>
    </alternativeName>
    <alternativeName>
        <fullName evidence="11">Deamido-NAD(+) pyrophosphorylase</fullName>
    </alternativeName>
    <alternativeName>
        <fullName evidence="11">Nicotinate mononucleotide adenylyltransferase</fullName>
        <shortName evidence="11">NaMN adenylyltransferase</shortName>
    </alternativeName>
</protein>
<dbReference type="Proteomes" id="UP000256650">
    <property type="component" value="Unassembled WGS sequence"/>
</dbReference>
<dbReference type="Pfam" id="PF01467">
    <property type="entry name" value="CTP_transf_like"/>
    <property type="match status" value="1"/>
</dbReference>
<evidence type="ECO:0000256" key="6">
    <source>
        <dbReference type="ARBA" id="ARBA00022695"/>
    </source>
</evidence>
<dbReference type="CDD" id="cd02165">
    <property type="entry name" value="NMNAT"/>
    <property type="match status" value="1"/>
</dbReference>
<dbReference type="InterPro" id="IPR004821">
    <property type="entry name" value="Cyt_trans-like"/>
</dbReference>
<keyword evidence="4 11" id="KW-0662">Pyridine nucleotide biosynthesis</keyword>
<dbReference type="GO" id="GO:0009435">
    <property type="term" value="P:NAD+ biosynthetic process"/>
    <property type="evidence" value="ECO:0007669"/>
    <property type="project" value="UniProtKB-UniRule"/>
</dbReference>
<keyword evidence="5 11" id="KW-0808">Transferase</keyword>
<dbReference type="EC" id="2.7.7.18" evidence="11"/>
<evidence type="ECO:0000313" key="13">
    <source>
        <dbReference type="EMBL" id="RDU62987.1"/>
    </source>
</evidence>
<evidence type="ECO:0000256" key="3">
    <source>
        <dbReference type="ARBA" id="ARBA00009014"/>
    </source>
</evidence>
<sequence length="201" mass="23723">MQRKFACFGGSFDPPHFGHLRIIESVLNAKEIDKLFLVPNFLNPFKSHFYFSPKLRLEWLRILCKESLKVWADKIEILDYEVRQNAPIPTYQTLQFIQQTYSLTPKDKMYLLVGADNVESLHKWQNFDWLQNNVEFVIIPRKGFRIPQNFQTLPFCAMDISSTQIRNKLACSDFVELSRLIPQPILELILKEINCKKIDKK</sequence>
<name>A0A3D8ICT9_9HELI</name>
<evidence type="ECO:0000256" key="8">
    <source>
        <dbReference type="ARBA" id="ARBA00022840"/>
    </source>
</evidence>
<dbReference type="Gene3D" id="3.40.50.620">
    <property type="entry name" value="HUPs"/>
    <property type="match status" value="1"/>
</dbReference>
<keyword evidence="6 11" id="KW-0548">Nucleotidyltransferase</keyword>
<organism evidence="13 14">
    <name type="scientific">Helicobacter ganmani</name>
    <dbReference type="NCBI Taxonomy" id="60246"/>
    <lineage>
        <taxon>Bacteria</taxon>
        <taxon>Pseudomonadati</taxon>
        <taxon>Campylobacterota</taxon>
        <taxon>Epsilonproteobacteria</taxon>
        <taxon>Campylobacterales</taxon>
        <taxon>Helicobacteraceae</taxon>
        <taxon>Helicobacter</taxon>
    </lineage>
</organism>
<reference evidence="13 14" key="1">
    <citation type="submission" date="2018-04" db="EMBL/GenBank/DDBJ databases">
        <title>Novel Campyloabacter and Helicobacter Species and Strains.</title>
        <authorList>
            <person name="Mannion A.J."/>
            <person name="Shen Z."/>
            <person name="Fox J.G."/>
        </authorList>
    </citation>
    <scope>NUCLEOTIDE SEQUENCE [LARGE SCALE GENOMIC DNA]</scope>
    <source>
        <strain evidence="13 14">MIT 99-5101</strain>
    </source>
</reference>
<keyword evidence="9 11" id="KW-0520">NAD</keyword>
<dbReference type="EMBL" id="NXLS01000004">
    <property type="protein sequence ID" value="RDU62987.1"/>
    <property type="molecule type" value="Genomic_DNA"/>
</dbReference>
<comment type="caution">
    <text evidence="13">The sequence shown here is derived from an EMBL/GenBank/DDBJ whole genome shotgun (WGS) entry which is preliminary data.</text>
</comment>
<evidence type="ECO:0000256" key="1">
    <source>
        <dbReference type="ARBA" id="ARBA00002324"/>
    </source>
</evidence>
<evidence type="ECO:0000256" key="11">
    <source>
        <dbReference type="HAMAP-Rule" id="MF_00244"/>
    </source>
</evidence>
<gene>
    <name evidence="11 13" type="primary">nadD</name>
    <name evidence="13" type="ORF">CQA43_05005</name>
</gene>
<accession>A0A3D8ICT9</accession>
<comment type="pathway">
    <text evidence="2 11">Cofactor biosynthesis; NAD(+) biosynthesis; deamido-NAD(+) from nicotinate D-ribonucleotide: step 1/1.</text>
</comment>
<evidence type="ECO:0000256" key="9">
    <source>
        <dbReference type="ARBA" id="ARBA00023027"/>
    </source>
</evidence>
<dbReference type="NCBIfam" id="TIGR00482">
    <property type="entry name" value="nicotinate (nicotinamide) nucleotide adenylyltransferase"/>
    <property type="match status" value="1"/>
</dbReference>
<dbReference type="AlphaFoldDB" id="A0A3D8ICT9"/>
<dbReference type="SUPFAM" id="SSF52374">
    <property type="entry name" value="Nucleotidylyl transferase"/>
    <property type="match status" value="1"/>
</dbReference>
<dbReference type="OrthoDB" id="5295945at2"/>